<dbReference type="GO" id="GO:0008270">
    <property type="term" value="F:zinc ion binding"/>
    <property type="evidence" value="ECO:0007669"/>
    <property type="project" value="InterPro"/>
</dbReference>
<keyword evidence="4" id="KW-0255">Endonuclease</keyword>
<dbReference type="KEGG" id="satk:SA2016_3238"/>
<dbReference type="STRING" id="37927.SA2016_3238"/>
<dbReference type="Gene3D" id="1.10.30.50">
    <property type="match status" value="1"/>
</dbReference>
<dbReference type="SMART" id="SM00507">
    <property type="entry name" value="HNHc"/>
    <property type="match status" value="1"/>
</dbReference>
<dbReference type="EMBL" id="CP014518">
    <property type="protein sequence ID" value="AMM33901.1"/>
    <property type="molecule type" value="Genomic_DNA"/>
</dbReference>
<feature type="compositionally biased region" description="Low complexity" evidence="2">
    <location>
        <begin position="84"/>
        <end position="95"/>
    </location>
</feature>
<dbReference type="InterPro" id="IPR003615">
    <property type="entry name" value="HNH_nuc"/>
</dbReference>
<dbReference type="RefSeq" id="WP_066499989.1">
    <property type="nucleotide sequence ID" value="NZ_BJMO01000009.1"/>
</dbReference>
<feature type="region of interest" description="Disordered" evidence="2">
    <location>
        <begin position="33"/>
        <end position="70"/>
    </location>
</feature>
<sequence length="553" mass="58136">MSIGREFEESAGSAEGGGAWWAALELEAIREADEADAAAGGPVEPSPWLLSVWERRDDPSTRPLRQPGPDPELLAIIAADAEAEAEAGAAAGEQPEAGHRGPTAQRSLPDVGLPSPAAIVADIEAEAAQVLIARLERLDREDASRAAERLLTLASLARAVGGSSDDPFRRLGAASIAASEVAAALNLSARTAKGMVTEALELSRPAWRPLVDAMHAGLLPQRRARTVLDAATPVPPERLAAFVAEAVAVAVPTGPDGSLDADRLQSPGALGRQLRRVAERHAVEPLALRKAKAREHRRVDIEPAGDAMCWLTAYLPLEDAAAIDTRLESMARFLQSASEGRTLPQLRADVFADLLTAALTADGRPAAGPRAQIIATVPLGTLEGSGSAPGEILGYGPLDPDAARLLASQAATWTRLWVDPGTGAPLALGRTRYRPSAAMRRQLGARDVVCRFPGCDRPSTATEADHTTAWASGGETSTGNLALLCREHHRLKSEGHWRARQIGRPQAGPAAPSHGSPTSPAQRSAAPPGTIEWTSPAGRRYITYPESDPPPPF</sequence>
<keyword evidence="5" id="KW-1185">Reference proteome</keyword>
<evidence type="ECO:0000256" key="1">
    <source>
        <dbReference type="ARBA" id="ARBA00023450"/>
    </source>
</evidence>
<dbReference type="Pfam" id="PF02720">
    <property type="entry name" value="DUF222"/>
    <property type="match status" value="1"/>
</dbReference>
<reference evidence="4 5" key="1">
    <citation type="submission" date="2016-02" db="EMBL/GenBank/DDBJ databases">
        <title>Complete genome of Sinomonas atrocyanea KCTC 3377.</title>
        <authorList>
            <person name="Kim K.M."/>
        </authorList>
    </citation>
    <scope>NUCLEOTIDE SEQUENCE [LARGE SCALE GENOMIC DNA]</scope>
    <source>
        <strain evidence="4 5">KCTC 3377</strain>
    </source>
</reference>
<dbReference type="GO" id="GO:0003676">
    <property type="term" value="F:nucleic acid binding"/>
    <property type="evidence" value="ECO:0007669"/>
    <property type="project" value="InterPro"/>
</dbReference>
<keyword evidence="4" id="KW-0378">Hydrolase</keyword>
<evidence type="ECO:0000313" key="4">
    <source>
        <dbReference type="EMBL" id="AMM33901.1"/>
    </source>
</evidence>
<dbReference type="InterPro" id="IPR003870">
    <property type="entry name" value="DUF222"/>
</dbReference>
<dbReference type="Proteomes" id="UP000070134">
    <property type="component" value="Chromosome"/>
</dbReference>
<dbReference type="CDD" id="cd00085">
    <property type="entry name" value="HNHc"/>
    <property type="match status" value="1"/>
</dbReference>
<comment type="similarity">
    <text evidence="1">Belongs to the Rv1128c/1148c/1588c/1702c/1945/3466 family.</text>
</comment>
<dbReference type="GO" id="GO:0004519">
    <property type="term" value="F:endonuclease activity"/>
    <property type="evidence" value="ECO:0007669"/>
    <property type="project" value="UniProtKB-KW"/>
</dbReference>
<proteinExistence type="inferred from homology"/>
<feature type="region of interest" description="Disordered" evidence="2">
    <location>
        <begin position="84"/>
        <end position="111"/>
    </location>
</feature>
<gene>
    <name evidence="4" type="ORF">SA2016_3238</name>
</gene>
<feature type="region of interest" description="Disordered" evidence="2">
    <location>
        <begin position="502"/>
        <end position="553"/>
    </location>
</feature>
<protein>
    <submittedName>
        <fullName evidence="4">Endonuclease</fullName>
    </submittedName>
</protein>
<dbReference type="Pfam" id="PF01844">
    <property type="entry name" value="HNH"/>
    <property type="match status" value="1"/>
</dbReference>
<dbReference type="OrthoDB" id="5197219at2"/>
<dbReference type="InterPro" id="IPR002711">
    <property type="entry name" value="HNH"/>
</dbReference>
<evidence type="ECO:0000259" key="3">
    <source>
        <dbReference type="SMART" id="SM00507"/>
    </source>
</evidence>
<name>A0A127A4T1_9MICC</name>
<organism evidence="4 5">
    <name type="scientific">Sinomonas atrocyanea</name>
    <dbReference type="NCBI Taxonomy" id="37927"/>
    <lineage>
        <taxon>Bacteria</taxon>
        <taxon>Bacillati</taxon>
        <taxon>Actinomycetota</taxon>
        <taxon>Actinomycetes</taxon>
        <taxon>Micrococcales</taxon>
        <taxon>Micrococcaceae</taxon>
        <taxon>Sinomonas</taxon>
    </lineage>
</organism>
<evidence type="ECO:0000313" key="5">
    <source>
        <dbReference type="Proteomes" id="UP000070134"/>
    </source>
</evidence>
<dbReference type="AlphaFoldDB" id="A0A127A4T1"/>
<feature type="domain" description="HNH nuclease" evidence="3">
    <location>
        <begin position="438"/>
        <end position="490"/>
    </location>
</feature>
<evidence type="ECO:0000256" key="2">
    <source>
        <dbReference type="SAM" id="MobiDB-lite"/>
    </source>
</evidence>
<keyword evidence="4" id="KW-0540">Nuclease</keyword>
<accession>A0A127A4T1</accession>